<dbReference type="OrthoDB" id="359553at2"/>
<feature type="compositionally biased region" description="Polar residues" evidence="1">
    <location>
        <begin position="7"/>
        <end position="16"/>
    </location>
</feature>
<evidence type="ECO:0000256" key="1">
    <source>
        <dbReference type="SAM" id="MobiDB-lite"/>
    </source>
</evidence>
<feature type="region of interest" description="Disordered" evidence="1">
    <location>
        <begin position="1"/>
        <end position="22"/>
    </location>
</feature>
<dbReference type="EMBL" id="FOFU01000010">
    <property type="protein sequence ID" value="SEQ77892.1"/>
    <property type="molecule type" value="Genomic_DNA"/>
</dbReference>
<reference evidence="2 3" key="1">
    <citation type="submission" date="2016-10" db="EMBL/GenBank/DDBJ databases">
        <authorList>
            <person name="de Groot N.N."/>
        </authorList>
    </citation>
    <scope>NUCLEOTIDE SEQUENCE [LARGE SCALE GENOMIC DNA]</scope>
    <source>
        <strain evidence="2 3">B25</strain>
    </source>
</reference>
<dbReference type="Proteomes" id="UP000182360">
    <property type="component" value="Unassembled WGS sequence"/>
</dbReference>
<organism evidence="2 3">
    <name type="scientific">Treponema bryantii</name>
    <dbReference type="NCBI Taxonomy" id="163"/>
    <lineage>
        <taxon>Bacteria</taxon>
        <taxon>Pseudomonadati</taxon>
        <taxon>Spirochaetota</taxon>
        <taxon>Spirochaetia</taxon>
        <taxon>Spirochaetales</taxon>
        <taxon>Treponemataceae</taxon>
        <taxon>Treponema</taxon>
    </lineage>
</organism>
<evidence type="ECO:0000313" key="2">
    <source>
        <dbReference type="EMBL" id="SEQ77892.1"/>
    </source>
</evidence>
<accession>A0A1H9ITQ9</accession>
<evidence type="ECO:0000313" key="3">
    <source>
        <dbReference type="Proteomes" id="UP000182360"/>
    </source>
</evidence>
<dbReference type="RefSeq" id="WP_074645095.1">
    <property type="nucleotide sequence ID" value="NZ_FOFU01000010.1"/>
</dbReference>
<protein>
    <submittedName>
        <fullName evidence="2">Uncharacterized protein</fullName>
    </submittedName>
</protein>
<gene>
    <name evidence="2" type="ORF">SAMN04487977_110101</name>
</gene>
<dbReference type="AlphaFoldDB" id="A0A1H9ITQ9"/>
<proteinExistence type="predicted"/>
<sequence>MGEKDTVSTSANMNSELDSKGGETLMSWEKKLESEPPKAFKAFCLFRAMGYKRSIKACMEMHGIEPKKYGSWARYARLYRWNERAAEYDAYIAKETEREILAERVERRKRQMEMLNGFDELVQKRIKTLKPEDLNADGAMDLLERSAKLDSFITGADKEAAKQPVQGELAISFVDSFKDL</sequence>
<keyword evidence="3" id="KW-1185">Reference proteome</keyword>
<name>A0A1H9ITQ9_9SPIR</name>